<dbReference type="AlphaFoldDB" id="A0A4P6E4H8"/>
<protein>
    <submittedName>
        <fullName evidence="1">Uncharacterized protein</fullName>
    </submittedName>
</protein>
<dbReference type="Proteomes" id="UP000293589">
    <property type="component" value="Chromosome"/>
</dbReference>
<sequence>MIMTDYTFNPSDVYRVSVERDMSAECPISRPGKDIECYLLPGSNASIDYYARNADDIIEIAGIVSDMGGGTDELVGALDKHYDRRGWSHCVYTLAGRCQSDYVRLYVAMRTEGYCDAETFCRNNLQSWWDGDVYVMTLERRREWRDSDGNVMYTWDDLDALCGVYSRDIDAEWRDLAGEYFAIPPDILPNVTR</sequence>
<organism evidence="1 2">
    <name type="scientific">Bifidobacterium pullorum subsp. gallinarum</name>
    <dbReference type="NCBI Taxonomy" id="78344"/>
    <lineage>
        <taxon>Bacteria</taxon>
        <taxon>Bacillati</taxon>
        <taxon>Actinomycetota</taxon>
        <taxon>Actinomycetes</taxon>
        <taxon>Bifidobacteriales</taxon>
        <taxon>Bifidobacteriaceae</taxon>
        <taxon>Bifidobacterium</taxon>
    </lineage>
</organism>
<reference evidence="1 2" key="1">
    <citation type="submission" date="2019-01" db="EMBL/GenBank/DDBJ databases">
        <title>Complete genome sequence of Bifidobacterium gallinarum CACC 514.</title>
        <authorList>
            <person name="Jung M."/>
        </authorList>
    </citation>
    <scope>NUCLEOTIDE SEQUENCE [LARGE SCALE GENOMIC DNA]</scope>
    <source>
        <strain evidence="1 2">CACC 514</strain>
    </source>
</reference>
<evidence type="ECO:0000313" key="1">
    <source>
        <dbReference type="EMBL" id="QAY33109.1"/>
    </source>
</evidence>
<name>A0A4P6E4H8_9BIFI</name>
<dbReference type="EMBL" id="CP035464">
    <property type="protein sequence ID" value="QAY33109.1"/>
    <property type="molecule type" value="Genomic_DNA"/>
</dbReference>
<dbReference type="KEGG" id="bgx:ESN35_06615"/>
<accession>A0A4P6E4H8</accession>
<dbReference type="RefSeq" id="WP_129237598.1">
    <property type="nucleotide sequence ID" value="NZ_CP035464.1"/>
</dbReference>
<proteinExistence type="predicted"/>
<evidence type="ECO:0000313" key="2">
    <source>
        <dbReference type="Proteomes" id="UP000293589"/>
    </source>
</evidence>
<gene>
    <name evidence="1" type="ORF">ESN35_06615</name>
</gene>